<comment type="caution">
    <text evidence="8">The sequence shown here is derived from an EMBL/GenBank/DDBJ whole genome shotgun (WGS) entry which is preliminary data.</text>
</comment>
<dbReference type="Proteomes" id="UP000318148">
    <property type="component" value="Unassembled WGS sequence"/>
</dbReference>
<keyword evidence="2" id="KW-0964">Secreted</keyword>
<dbReference type="PANTHER" id="PTHR38050:SF2">
    <property type="entry name" value="FERULOYL ESTERASE C-RELATED"/>
    <property type="match status" value="1"/>
</dbReference>
<keyword evidence="6" id="KW-0119">Carbohydrate metabolism</keyword>
<dbReference type="EMBL" id="SHBO01000067">
    <property type="protein sequence ID" value="RZO03426.1"/>
    <property type="molecule type" value="Genomic_DNA"/>
</dbReference>
<evidence type="ECO:0000256" key="3">
    <source>
        <dbReference type="ARBA" id="ARBA00022651"/>
    </source>
</evidence>
<dbReference type="PANTHER" id="PTHR38050">
    <property type="match status" value="1"/>
</dbReference>
<reference evidence="8 9" key="1">
    <citation type="submission" date="2019-02" db="EMBL/GenBank/DDBJ databases">
        <title>Prokaryotic population dynamics and viral predation in marine succession experiment using metagenomics: the confinement effect.</title>
        <authorList>
            <person name="Haro-Moreno J.M."/>
            <person name="Rodriguez-Valera F."/>
            <person name="Lopez-Perez M."/>
        </authorList>
    </citation>
    <scope>NUCLEOTIDE SEQUENCE [LARGE SCALE GENOMIC DNA]</scope>
    <source>
        <strain evidence="8">MED-G169</strain>
    </source>
</reference>
<dbReference type="GO" id="GO:0030600">
    <property type="term" value="F:feruloyl esterase activity"/>
    <property type="evidence" value="ECO:0007669"/>
    <property type="project" value="InterPro"/>
</dbReference>
<accession>A0A520LJQ7</accession>
<keyword evidence="7" id="KW-0624">Polysaccharide degradation</keyword>
<evidence type="ECO:0008006" key="10">
    <source>
        <dbReference type="Google" id="ProtNLM"/>
    </source>
</evidence>
<evidence type="ECO:0000313" key="8">
    <source>
        <dbReference type="EMBL" id="RZO03426.1"/>
    </source>
</evidence>
<organism evidence="8 9">
    <name type="scientific">SAR92 clade bacterium</name>
    <dbReference type="NCBI Taxonomy" id="2315479"/>
    <lineage>
        <taxon>Bacteria</taxon>
        <taxon>Pseudomonadati</taxon>
        <taxon>Pseudomonadota</taxon>
        <taxon>Gammaproteobacteria</taxon>
        <taxon>Cellvibrionales</taxon>
        <taxon>Porticoccaceae</taxon>
        <taxon>SAR92 clade</taxon>
    </lineage>
</organism>
<evidence type="ECO:0000256" key="7">
    <source>
        <dbReference type="ARBA" id="ARBA00023326"/>
    </source>
</evidence>
<comment type="subcellular location">
    <subcellularLocation>
        <location evidence="1">Secreted</location>
    </subcellularLocation>
</comment>
<evidence type="ECO:0000256" key="4">
    <source>
        <dbReference type="ARBA" id="ARBA00022729"/>
    </source>
</evidence>
<proteinExistence type="predicted"/>
<sequence length="316" mass="34855">MRFYQLSLLFTLIIISSCGGGSSSTEIEIDSEVDSSDEPCINYQTSLGEGTTLNCRIVYDNVIRQFYIYLGSTYQSTSPVLFSLHGYTSRALWNMNYTGFQSIADEFGFIVVYPQGTLLPATGQTHWNVGGWTTSSITDDVGFLNEVIDFLDDEYSINLKRLYSTGMSNGGYMSYKLACDLSSRIAAVVSVTGSMTIETEEGCDPSHPTSVAQIHGLEDSVVSYYGNAFSKPIEEVMDYWVDHNNCSSEPNSSDIGGSNGGGIHDVYSGCDNQTSVELFLMNNMGHDWPNINDHDLQASTTIWDFLSKYDIDGLIE</sequence>
<evidence type="ECO:0000256" key="6">
    <source>
        <dbReference type="ARBA" id="ARBA00023277"/>
    </source>
</evidence>
<dbReference type="SUPFAM" id="SSF53474">
    <property type="entry name" value="alpha/beta-Hydrolases"/>
    <property type="match status" value="1"/>
</dbReference>
<protein>
    <recommendedName>
        <fullName evidence="10">Phospholipase/carboxylesterase/thioesterase domain-containing protein</fullName>
    </recommendedName>
</protein>
<dbReference type="AlphaFoldDB" id="A0A520LJQ7"/>
<dbReference type="InterPro" id="IPR043595">
    <property type="entry name" value="FaeB/C/D"/>
</dbReference>
<keyword evidence="4" id="KW-0732">Signal</keyword>
<dbReference type="InterPro" id="IPR029058">
    <property type="entry name" value="AB_hydrolase_fold"/>
</dbReference>
<evidence type="ECO:0000313" key="9">
    <source>
        <dbReference type="Proteomes" id="UP000318148"/>
    </source>
</evidence>
<evidence type="ECO:0000256" key="2">
    <source>
        <dbReference type="ARBA" id="ARBA00022525"/>
    </source>
</evidence>
<keyword evidence="5" id="KW-0378">Hydrolase</keyword>
<keyword evidence="3" id="KW-0858">Xylan degradation</keyword>
<dbReference type="PROSITE" id="PS51257">
    <property type="entry name" value="PROKAR_LIPOPROTEIN"/>
    <property type="match status" value="1"/>
</dbReference>
<gene>
    <name evidence="8" type="ORF">EVB02_04250</name>
</gene>
<evidence type="ECO:0000256" key="5">
    <source>
        <dbReference type="ARBA" id="ARBA00022801"/>
    </source>
</evidence>
<dbReference type="GO" id="GO:0005576">
    <property type="term" value="C:extracellular region"/>
    <property type="evidence" value="ECO:0007669"/>
    <property type="project" value="UniProtKB-SubCell"/>
</dbReference>
<name>A0A520LJQ7_9GAMM</name>
<evidence type="ECO:0000256" key="1">
    <source>
        <dbReference type="ARBA" id="ARBA00004613"/>
    </source>
</evidence>
<dbReference type="Gene3D" id="3.40.50.1820">
    <property type="entry name" value="alpha/beta hydrolase"/>
    <property type="match status" value="1"/>
</dbReference>
<dbReference type="GO" id="GO:0045493">
    <property type="term" value="P:xylan catabolic process"/>
    <property type="evidence" value="ECO:0007669"/>
    <property type="project" value="UniProtKB-KW"/>
</dbReference>